<reference evidence="2 3" key="1">
    <citation type="journal article" date="2021" name="Sci. Rep.">
        <title>Chromosome anchoring in Senegalese sole (Solea senegalensis) reveals sex-associated markers and genome rearrangements in flatfish.</title>
        <authorList>
            <person name="Guerrero-Cozar I."/>
            <person name="Gomez-Garrido J."/>
            <person name="Berbel C."/>
            <person name="Martinez-Blanch J.F."/>
            <person name="Alioto T."/>
            <person name="Claros M.G."/>
            <person name="Gagnaire P.A."/>
            <person name="Manchado M."/>
        </authorList>
    </citation>
    <scope>NUCLEOTIDE SEQUENCE [LARGE SCALE GENOMIC DNA]</scope>
    <source>
        <strain evidence="2">Sse05_10M</strain>
    </source>
</reference>
<sequence>MLAMTVMFKDPFHQQQHEQEPQTSLCLFVHIFQLCNLQEWCQTLPSEHKGGDKTSSKYNGNELDYETKVSWTYFVERRDSGGTLSCQNPDGSCSSSPPSTGSTMYVDKC</sequence>
<evidence type="ECO:0000256" key="1">
    <source>
        <dbReference type="SAM" id="MobiDB-lite"/>
    </source>
</evidence>
<accession>A0AAV6SRR5</accession>
<protein>
    <submittedName>
        <fullName evidence="2">Uncharacterized protein</fullName>
    </submittedName>
</protein>
<keyword evidence="3" id="KW-1185">Reference proteome</keyword>
<feature type="region of interest" description="Disordered" evidence="1">
    <location>
        <begin position="82"/>
        <end position="109"/>
    </location>
</feature>
<dbReference type="Proteomes" id="UP000693946">
    <property type="component" value="Linkage Group LG11"/>
</dbReference>
<proteinExistence type="predicted"/>
<comment type="caution">
    <text evidence="2">The sequence shown here is derived from an EMBL/GenBank/DDBJ whole genome shotgun (WGS) entry which is preliminary data.</text>
</comment>
<dbReference type="AlphaFoldDB" id="A0AAV6SRR5"/>
<evidence type="ECO:0000313" key="3">
    <source>
        <dbReference type="Proteomes" id="UP000693946"/>
    </source>
</evidence>
<gene>
    <name evidence="2" type="ORF">JOB18_016239</name>
</gene>
<name>A0AAV6SRR5_SOLSE</name>
<feature type="compositionally biased region" description="Low complexity" evidence="1">
    <location>
        <begin position="91"/>
        <end position="103"/>
    </location>
</feature>
<evidence type="ECO:0000313" key="2">
    <source>
        <dbReference type="EMBL" id="KAG7519802.1"/>
    </source>
</evidence>
<dbReference type="EMBL" id="JAGKHQ010000003">
    <property type="protein sequence ID" value="KAG7519802.1"/>
    <property type="molecule type" value="Genomic_DNA"/>
</dbReference>
<organism evidence="2 3">
    <name type="scientific">Solea senegalensis</name>
    <name type="common">Senegalese sole</name>
    <dbReference type="NCBI Taxonomy" id="28829"/>
    <lineage>
        <taxon>Eukaryota</taxon>
        <taxon>Metazoa</taxon>
        <taxon>Chordata</taxon>
        <taxon>Craniata</taxon>
        <taxon>Vertebrata</taxon>
        <taxon>Euteleostomi</taxon>
        <taxon>Actinopterygii</taxon>
        <taxon>Neopterygii</taxon>
        <taxon>Teleostei</taxon>
        <taxon>Neoteleostei</taxon>
        <taxon>Acanthomorphata</taxon>
        <taxon>Carangaria</taxon>
        <taxon>Pleuronectiformes</taxon>
        <taxon>Pleuronectoidei</taxon>
        <taxon>Soleidae</taxon>
        <taxon>Solea</taxon>
    </lineage>
</organism>